<dbReference type="Pfam" id="PF00078">
    <property type="entry name" value="RVT_1"/>
    <property type="match status" value="1"/>
</dbReference>
<reference evidence="3" key="1">
    <citation type="submission" date="2018-11" db="EMBL/GenBank/DDBJ databases">
        <authorList>
            <person name="Grassa J C."/>
        </authorList>
    </citation>
    <scope>NUCLEOTIDE SEQUENCE [LARGE SCALE GENOMIC DNA]</scope>
</reference>
<dbReference type="EnsemblPlants" id="evm.model.08.154">
    <property type="protein sequence ID" value="cds.evm.model.08.154"/>
    <property type="gene ID" value="evm.TU.08.154"/>
</dbReference>
<protein>
    <recommendedName>
        <fullName evidence="2">Reverse transcriptase domain-containing protein</fullName>
    </recommendedName>
</protein>
<dbReference type="PROSITE" id="PS50878">
    <property type="entry name" value="RT_POL"/>
    <property type="match status" value="1"/>
</dbReference>
<evidence type="ECO:0000313" key="4">
    <source>
        <dbReference type="Proteomes" id="UP000596661"/>
    </source>
</evidence>
<keyword evidence="1" id="KW-0175">Coiled coil</keyword>
<feature type="coiled-coil region" evidence="1">
    <location>
        <begin position="23"/>
        <end position="50"/>
    </location>
</feature>
<dbReference type="SUPFAM" id="SSF56672">
    <property type="entry name" value="DNA/RNA polymerases"/>
    <property type="match status" value="1"/>
</dbReference>
<evidence type="ECO:0000256" key="1">
    <source>
        <dbReference type="SAM" id="Coils"/>
    </source>
</evidence>
<feature type="domain" description="Reverse transcriptase" evidence="2">
    <location>
        <begin position="211"/>
        <end position="446"/>
    </location>
</feature>
<dbReference type="CDD" id="cd01650">
    <property type="entry name" value="RT_nLTR_like"/>
    <property type="match status" value="1"/>
</dbReference>
<evidence type="ECO:0000313" key="3">
    <source>
        <dbReference type="EnsemblPlants" id="cds.evm.model.08.154"/>
    </source>
</evidence>
<dbReference type="EMBL" id="UZAU01000679">
    <property type="status" value="NOT_ANNOTATED_CDS"/>
    <property type="molecule type" value="Genomic_DNA"/>
</dbReference>
<organism evidence="3 4">
    <name type="scientific">Cannabis sativa</name>
    <name type="common">Hemp</name>
    <name type="synonym">Marijuana</name>
    <dbReference type="NCBI Taxonomy" id="3483"/>
    <lineage>
        <taxon>Eukaryota</taxon>
        <taxon>Viridiplantae</taxon>
        <taxon>Streptophyta</taxon>
        <taxon>Embryophyta</taxon>
        <taxon>Tracheophyta</taxon>
        <taxon>Spermatophyta</taxon>
        <taxon>Magnoliopsida</taxon>
        <taxon>eudicotyledons</taxon>
        <taxon>Gunneridae</taxon>
        <taxon>Pentapetalae</taxon>
        <taxon>rosids</taxon>
        <taxon>fabids</taxon>
        <taxon>Rosales</taxon>
        <taxon>Cannabaceae</taxon>
        <taxon>Cannabis</taxon>
    </lineage>
</organism>
<dbReference type="PANTHER" id="PTHR31635:SF196">
    <property type="entry name" value="REVERSE TRANSCRIPTASE DOMAIN-CONTAINING PROTEIN-RELATED"/>
    <property type="match status" value="1"/>
</dbReference>
<proteinExistence type="predicted"/>
<dbReference type="OMA" id="THCISES"/>
<keyword evidence="4" id="KW-1185">Reference proteome</keyword>
<dbReference type="PANTHER" id="PTHR31635">
    <property type="entry name" value="REVERSE TRANSCRIPTASE DOMAIN-CONTAINING PROTEIN-RELATED"/>
    <property type="match status" value="1"/>
</dbReference>
<dbReference type="Gramene" id="evm.model.08.154">
    <property type="protein sequence ID" value="cds.evm.model.08.154"/>
    <property type="gene ID" value="evm.TU.08.154"/>
</dbReference>
<dbReference type="InterPro" id="IPR000477">
    <property type="entry name" value="RT_dom"/>
</dbReference>
<reference evidence="3" key="2">
    <citation type="submission" date="2021-03" db="UniProtKB">
        <authorList>
            <consortium name="EnsemblPlants"/>
        </authorList>
    </citation>
    <scope>IDENTIFICATION</scope>
</reference>
<sequence>MENFLNKIGACASSLQKWHVSKFGNFKKNIAKAQQQVSNLNNAVTRTSSTMDELKKSESVLDELLAQEEEYWQQRSRVDWLQSGDQNTKFFHAHASSRKAGNKISSLMDCNGNKITSKAGMTTIIQDYFNDLFSASAIDLQALDLVTATIPTTINAEINDSLTQPFTVADVTNALKTMSPDKSPGSDGMSAMFYQNYWHIVGNSVTDVVLGILNEGQSMELINNAIITLIPKTNSPAAMTDYRPISLCNVIYKLVSKMIVLRLKDALPLVISETQSAFLSNRLITDNILVAFELVHHIQHRTRGGKSYSALKLDMSKAFDRVEWPFLWAVMKKMGFDSNWIALIQNCLTSSSLSFSLNGEVAGYVKPSRGLRQGDPLSPYLFLICSEGLSRLLHHEEAIGNLQGLRLTRRAPSVSHLLFADDSLLFCETTNSSALAIERTLNLYHR</sequence>
<dbReference type="Proteomes" id="UP000596661">
    <property type="component" value="Chromosome 8"/>
</dbReference>
<dbReference type="AlphaFoldDB" id="A0A803Q906"/>
<accession>A0A803Q906</accession>
<evidence type="ECO:0000259" key="2">
    <source>
        <dbReference type="PROSITE" id="PS50878"/>
    </source>
</evidence>
<name>A0A803Q906_CANSA</name>
<dbReference type="InterPro" id="IPR043502">
    <property type="entry name" value="DNA/RNA_pol_sf"/>
</dbReference>